<organism evidence="6 7">
    <name type="scientific">Eiseniibacteriota bacterium</name>
    <dbReference type="NCBI Taxonomy" id="2212470"/>
    <lineage>
        <taxon>Bacteria</taxon>
        <taxon>Candidatus Eiseniibacteriota</taxon>
    </lineage>
</organism>
<reference evidence="6" key="2">
    <citation type="journal article" date="2021" name="Microbiome">
        <title>Successional dynamics and alternative stable states in a saline activated sludge microbial community over 9 years.</title>
        <authorList>
            <person name="Wang Y."/>
            <person name="Ye J."/>
            <person name="Ju F."/>
            <person name="Liu L."/>
            <person name="Boyd J.A."/>
            <person name="Deng Y."/>
            <person name="Parks D.H."/>
            <person name="Jiang X."/>
            <person name="Yin X."/>
            <person name="Woodcroft B.J."/>
            <person name="Tyson G.W."/>
            <person name="Hugenholtz P."/>
            <person name="Polz M.F."/>
            <person name="Zhang T."/>
        </authorList>
    </citation>
    <scope>NUCLEOTIDE SEQUENCE</scope>
    <source>
        <strain evidence="6">HKST-UBA01</strain>
    </source>
</reference>
<evidence type="ECO:0000256" key="5">
    <source>
        <dbReference type="RuleBase" id="RU004508"/>
    </source>
</evidence>
<name>A0A956RNH5_UNCEI</name>
<dbReference type="InterPro" id="IPR000653">
    <property type="entry name" value="DegT/StrS_aminotransferase"/>
</dbReference>
<dbReference type="CDD" id="cd00616">
    <property type="entry name" value="AHBA_syn"/>
    <property type="match status" value="1"/>
</dbReference>
<accession>A0A956RNH5</accession>
<comment type="similarity">
    <text evidence="2 5">Belongs to the DegT/DnrJ/EryC1 family.</text>
</comment>
<dbReference type="InterPro" id="IPR015422">
    <property type="entry name" value="PyrdxlP-dep_Trfase_small"/>
</dbReference>
<dbReference type="InterPro" id="IPR015424">
    <property type="entry name" value="PyrdxlP-dep_Trfase"/>
</dbReference>
<dbReference type="AlphaFoldDB" id="A0A956RNH5"/>
<dbReference type="PIRSF" id="PIRSF000390">
    <property type="entry name" value="PLP_StrS"/>
    <property type="match status" value="1"/>
</dbReference>
<dbReference type="Gene3D" id="3.90.1150.10">
    <property type="entry name" value="Aspartate Aminotransferase, domain 1"/>
    <property type="match status" value="1"/>
</dbReference>
<evidence type="ECO:0000313" key="6">
    <source>
        <dbReference type="EMBL" id="MCA9726357.1"/>
    </source>
</evidence>
<dbReference type="SUPFAM" id="SSF53383">
    <property type="entry name" value="PLP-dependent transferases"/>
    <property type="match status" value="1"/>
</dbReference>
<dbReference type="EMBL" id="JAGQHR010000023">
    <property type="protein sequence ID" value="MCA9726357.1"/>
    <property type="molecule type" value="Genomic_DNA"/>
</dbReference>
<evidence type="ECO:0000313" key="7">
    <source>
        <dbReference type="Proteomes" id="UP000697710"/>
    </source>
</evidence>
<dbReference type="Pfam" id="PF01041">
    <property type="entry name" value="DegT_DnrJ_EryC1"/>
    <property type="match status" value="1"/>
</dbReference>
<dbReference type="PANTHER" id="PTHR30244">
    <property type="entry name" value="TRANSAMINASE"/>
    <property type="match status" value="1"/>
</dbReference>
<comment type="caution">
    <text evidence="6">The sequence shown here is derived from an EMBL/GenBank/DDBJ whole genome shotgun (WGS) entry which is preliminary data.</text>
</comment>
<feature type="active site" description="Proton acceptor" evidence="3">
    <location>
        <position position="191"/>
    </location>
</feature>
<evidence type="ECO:0000256" key="1">
    <source>
        <dbReference type="ARBA" id="ARBA00022898"/>
    </source>
</evidence>
<protein>
    <submittedName>
        <fullName evidence="6">DegT/DnrJ/EryC1/StrS family aminotransferase</fullName>
    </submittedName>
</protein>
<sequence>MSDPIPVCDLKAHVSGIRAELDAAIARVLESGWFILGEELRQFEAEFAGFVGQRHCLGVASGTDAIHLAIRALGLGPGDWVLTAPNSAVPTACGISEAGATPCFADVDLEDGLLDPGSVSRQLDRLGSKVKAIMAVHLYGRAARLAELSKIAQERGIPFVEDVAQAHGANRLELRAGTIGALSCFSFYPTKNLGAFGDAGAITTDSPELARRIVHLRNYGQEDRYHHVTLGFNSRLDEIQAAILRVELAHLPAWTARRRAIAARYRAGFAGLPLALAPERPEAPSVEHLFVVRVDDRDRFRAALEASGVATQIHYPLPIHLQPAYAGLNLGPGSFPIAERRAREVVSLPMYPEMTEDQIDRVIDAVRSALRGAHPPTETPS</sequence>
<gene>
    <name evidence="6" type="ORF">KC729_01660</name>
</gene>
<evidence type="ECO:0000256" key="4">
    <source>
        <dbReference type="PIRSR" id="PIRSR000390-2"/>
    </source>
</evidence>
<reference evidence="6" key="1">
    <citation type="submission" date="2020-04" db="EMBL/GenBank/DDBJ databases">
        <authorList>
            <person name="Zhang T."/>
        </authorList>
    </citation>
    <scope>NUCLEOTIDE SEQUENCE</scope>
    <source>
        <strain evidence="6">HKST-UBA01</strain>
    </source>
</reference>
<dbReference type="GO" id="GO:0000271">
    <property type="term" value="P:polysaccharide biosynthetic process"/>
    <property type="evidence" value="ECO:0007669"/>
    <property type="project" value="TreeGrafter"/>
</dbReference>
<evidence type="ECO:0000256" key="3">
    <source>
        <dbReference type="PIRSR" id="PIRSR000390-1"/>
    </source>
</evidence>
<dbReference type="Proteomes" id="UP000697710">
    <property type="component" value="Unassembled WGS sequence"/>
</dbReference>
<keyword evidence="6" id="KW-0808">Transferase</keyword>
<dbReference type="GO" id="GO:0008483">
    <property type="term" value="F:transaminase activity"/>
    <property type="evidence" value="ECO:0007669"/>
    <property type="project" value="UniProtKB-KW"/>
</dbReference>
<evidence type="ECO:0000256" key="2">
    <source>
        <dbReference type="ARBA" id="ARBA00037999"/>
    </source>
</evidence>
<feature type="modified residue" description="N6-(pyridoxal phosphate)lysine" evidence="4">
    <location>
        <position position="191"/>
    </location>
</feature>
<dbReference type="Gene3D" id="3.40.640.10">
    <property type="entry name" value="Type I PLP-dependent aspartate aminotransferase-like (Major domain)"/>
    <property type="match status" value="1"/>
</dbReference>
<dbReference type="InterPro" id="IPR015421">
    <property type="entry name" value="PyrdxlP-dep_Trfase_major"/>
</dbReference>
<proteinExistence type="inferred from homology"/>
<keyword evidence="1 4" id="KW-0663">Pyridoxal phosphate</keyword>
<keyword evidence="6" id="KW-0032">Aminotransferase</keyword>
<dbReference type="PANTHER" id="PTHR30244:SF36">
    <property type="entry name" value="3-OXO-GLUCOSE-6-PHOSPHATE:GLUTAMATE AMINOTRANSFERASE"/>
    <property type="match status" value="1"/>
</dbReference>
<dbReference type="GO" id="GO:0030170">
    <property type="term" value="F:pyridoxal phosphate binding"/>
    <property type="evidence" value="ECO:0007669"/>
    <property type="project" value="TreeGrafter"/>
</dbReference>